<feature type="transmembrane region" description="Helical" evidence="10">
    <location>
        <begin position="630"/>
        <end position="649"/>
    </location>
</feature>
<dbReference type="GO" id="GO:0006811">
    <property type="term" value="P:monoatomic ion transport"/>
    <property type="evidence" value="ECO:0007669"/>
    <property type="project" value="UniProtKB-KW"/>
</dbReference>
<dbReference type="InterPro" id="IPR001516">
    <property type="entry name" value="Proton_antipo_N"/>
</dbReference>
<dbReference type="InterPro" id="IPR001750">
    <property type="entry name" value="ND/Mrp_TM"/>
</dbReference>
<evidence type="ECO:0000256" key="6">
    <source>
        <dbReference type="ARBA" id="ARBA00022989"/>
    </source>
</evidence>
<dbReference type="Pfam" id="PF20501">
    <property type="entry name" value="MbhE"/>
    <property type="match status" value="1"/>
</dbReference>
<evidence type="ECO:0000259" key="14">
    <source>
        <dbReference type="Pfam" id="PF20501"/>
    </source>
</evidence>
<feature type="transmembrane region" description="Helical" evidence="10">
    <location>
        <begin position="689"/>
        <end position="709"/>
    </location>
</feature>
<evidence type="ECO:0000313" key="16">
    <source>
        <dbReference type="Proteomes" id="UP000265750"/>
    </source>
</evidence>
<dbReference type="Pfam" id="PF00361">
    <property type="entry name" value="Proton_antipo_M"/>
    <property type="match status" value="1"/>
</dbReference>
<feature type="transmembrane region" description="Helical" evidence="10">
    <location>
        <begin position="115"/>
        <end position="132"/>
    </location>
</feature>
<feature type="transmembrane region" description="Helical" evidence="10">
    <location>
        <begin position="655"/>
        <end position="677"/>
    </location>
</feature>
<evidence type="ECO:0000256" key="4">
    <source>
        <dbReference type="ARBA" id="ARBA00022475"/>
    </source>
</evidence>
<feature type="domain" description="MrpA C-terminal/MbhE" evidence="14">
    <location>
        <begin position="691"/>
        <end position="769"/>
    </location>
</feature>
<feature type="domain" description="MrpA C-terminal/MbhD" evidence="13">
    <location>
        <begin position="613"/>
        <end position="676"/>
    </location>
</feature>
<dbReference type="InterPro" id="IPR050616">
    <property type="entry name" value="CPA3_Na-H_Antiporter_A"/>
</dbReference>
<evidence type="ECO:0000259" key="11">
    <source>
        <dbReference type="Pfam" id="PF00361"/>
    </source>
</evidence>
<comment type="subcellular location">
    <subcellularLocation>
        <location evidence="1">Cell membrane</location>
        <topology evidence="1">Multi-pass membrane protein</topology>
    </subcellularLocation>
    <subcellularLocation>
        <location evidence="9">Membrane</location>
        <topology evidence="9">Multi-pass membrane protein</topology>
    </subcellularLocation>
</comment>
<dbReference type="Pfam" id="PF00662">
    <property type="entry name" value="Proton_antipo_N"/>
    <property type="match status" value="1"/>
</dbReference>
<feature type="domain" description="NADH:quinone oxidoreductase/Mrp antiporter transmembrane" evidence="11">
    <location>
        <begin position="132"/>
        <end position="404"/>
    </location>
</feature>
<proteinExistence type="predicted"/>
<feature type="transmembrane region" description="Helical" evidence="10">
    <location>
        <begin position="33"/>
        <end position="50"/>
    </location>
</feature>
<gene>
    <name evidence="15" type="ORF">D3218_06230</name>
</gene>
<evidence type="ECO:0000256" key="7">
    <source>
        <dbReference type="ARBA" id="ARBA00023065"/>
    </source>
</evidence>
<feature type="transmembrane region" description="Helical" evidence="10">
    <location>
        <begin position="603"/>
        <end position="623"/>
    </location>
</feature>
<evidence type="ECO:0000256" key="8">
    <source>
        <dbReference type="ARBA" id="ARBA00023136"/>
    </source>
</evidence>
<dbReference type="EMBL" id="QYRN01000003">
    <property type="protein sequence ID" value="RIY01919.1"/>
    <property type="molecule type" value="Genomic_DNA"/>
</dbReference>
<feature type="transmembrane region" description="Helical" evidence="10">
    <location>
        <begin position="206"/>
        <end position="225"/>
    </location>
</feature>
<dbReference type="GO" id="GO:0005886">
    <property type="term" value="C:plasma membrane"/>
    <property type="evidence" value="ECO:0007669"/>
    <property type="project" value="UniProtKB-SubCell"/>
</dbReference>
<keyword evidence="4" id="KW-1003">Cell membrane</keyword>
<name>A0A3A1WKU0_9HYPH</name>
<organism evidence="15 16">
    <name type="scientific">Aureimonas flava</name>
    <dbReference type="NCBI Taxonomy" id="2320271"/>
    <lineage>
        <taxon>Bacteria</taxon>
        <taxon>Pseudomonadati</taxon>
        <taxon>Pseudomonadota</taxon>
        <taxon>Alphaproteobacteria</taxon>
        <taxon>Hyphomicrobiales</taxon>
        <taxon>Aurantimonadaceae</taxon>
        <taxon>Aureimonas</taxon>
    </lineage>
</organism>
<comment type="caution">
    <text evidence="15">The sequence shown here is derived from an EMBL/GenBank/DDBJ whole genome shotgun (WGS) entry which is preliminary data.</text>
</comment>
<evidence type="ECO:0000313" key="15">
    <source>
        <dbReference type="EMBL" id="RIY01919.1"/>
    </source>
</evidence>
<feature type="transmembrane region" description="Helical" evidence="10">
    <location>
        <begin position="373"/>
        <end position="392"/>
    </location>
</feature>
<evidence type="ECO:0000256" key="1">
    <source>
        <dbReference type="ARBA" id="ARBA00004651"/>
    </source>
</evidence>
<evidence type="ECO:0000256" key="9">
    <source>
        <dbReference type="RuleBase" id="RU000320"/>
    </source>
</evidence>
<reference evidence="16" key="1">
    <citation type="submission" date="2018-09" db="EMBL/GenBank/DDBJ databases">
        <authorList>
            <person name="Tuo L."/>
        </authorList>
    </citation>
    <scope>NUCLEOTIDE SEQUENCE [LARGE SCALE GENOMIC DNA]</scope>
    <source>
        <strain evidence="16">M2BS4Y-1</strain>
    </source>
</reference>
<feature type="transmembrane region" description="Helical" evidence="10">
    <location>
        <begin position="7"/>
        <end position="27"/>
    </location>
</feature>
<dbReference type="NCBIfam" id="NF009287">
    <property type="entry name" value="PRK12647.1"/>
    <property type="match status" value="1"/>
</dbReference>
<feature type="transmembrane region" description="Helical" evidence="10">
    <location>
        <begin position="500"/>
        <end position="522"/>
    </location>
</feature>
<keyword evidence="16" id="KW-1185">Reference proteome</keyword>
<dbReference type="PANTHER" id="PTHR43373">
    <property type="entry name" value="NA(+)/H(+) ANTIPORTER SUBUNIT"/>
    <property type="match status" value="1"/>
</dbReference>
<keyword evidence="3" id="KW-0050">Antiport</keyword>
<dbReference type="OrthoDB" id="9811798at2"/>
<keyword evidence="2" id="KW-0813">Transport</keyword>
<evidence type="ECO:0000259" key="13">
    <source>
        <dbReference type="Pfam" id="PF13244"/>
    </source>
</evidence>
<dbReference type="AlphaFoldDB" id="A0A3A1WKU0"/>
<feature type="domain" description="NADH-Ubiquinone oxidoreductase (complex I) chain 5 N-terminal" evidence="12">
    <location>
        <begin position="71"/>
        <end position="115"/>
    </location>
</feature>
<dbReference type="GO" id="GO:0015297">
    <property type="term" value="F:antiporter activity"/>
    <property type="evidence" value="ECO:0007669"/>
    <property type="project" value="UniProtKB-KW"/>
</dbReference>
<evidence type="ECO:0000256" key="10">
    <source>
        <dbReference type="SAM" id="Phobius"/>
    </source>
</evidence>
<keyword evidence="5 9" id="KW-0812">Transmembrane</keyword>
<evidence type="ECO:0000256" key="3">
    <source>
        <dbReference type="ARBA" id="ARBA00022449"/>
    </source>
</evidence>
<dbReference type="InterPro" id="IPR046806">
    <property type="entry name" value="MrpA_C/MbhE"/>
</dbReference>
<keyword evidence="6 10" id="KW-1133">Transmembrane helix</keyword>
<protein>
    <submittedName>
        <fullName evidence="15">Putative monovalent cation/H+ antiporter subunit A</fullName>
    </submittedName>
</protein>
<feature type="transmembrane region" description="Helical" evidence="10">
    <location>
        <begin position="752"/>
        <end position="770"/>
    </location>
</feature>
<dbReference type="PRINTS" id="PR01434">
    <property type="entry name" value="NADHDHGNASE5"/>
</dbReference>
<keyword evidence="8 10" id="KW-0472">Membrane</keyword>
<dbReference type="RefSeq" id="WP_119539056.1">
    <property type="nucleotide sequence ID" value="NZ_QYRN01000003.1"/>
</dbReference>
<evidence type="ECO:0000259" key="12">
    <source>
        <dbReference type="Pfam" id="PF00662"/>
    </source>
</evidence>
<evidence type="ECO:0000256" key="2">
    <source>
        <dbReference type="ARBA" id="ARBA00022448"/>
    </source>
</evidence>
<feature type="transmembrane region" description="Helical" evidence="10">
    <location>
        <begin position="571"/>
        <end position="591"/>
    </location>
</feature>
<feature type="transmembrane region" description="Helical" evidence="10">
    <location>
        <begin position="303"/>
        <end position="324"/>
    </location>
</feature>
<feature type="transmembrane region" description="Helical" evidence="10">
    <location>
        <begin position="84"/>
        <end position="103"/>
    </location>
</feature>
<dbReference type="Pfam" id="PF13244">
    <property type="entry name" value="MbhD"/>
    <property type="match status" value="1"/>
</dbReference>
<feature type="transmembrane region" description="Helical" evidence="10">
    <location>
        <begin position="455"/>
        <end position="480"/>
    </location>
</feature>
<feature type="transmembrane region" description="Helical" evidence="10">
    <location>
        <begin position="273"/>
        <end position="296"/>
    </location>
</feature>
<feature type="transmembrane region" description="Helical" evidence="10">
    <location>
        <begin position="138"/>
        <end position="155"/>
    </location>
</feature>
<evidence type="ECO:0000256" key="5">
    <source>
        <dbReference type="ARBA" id="ARBA00022692"/>
    </source>
</evidence>
<keyword evidence="7" id="KW-0406">Ion transport</keyword>
<feature type="transmembrane region" description="Helical" evidence="10">
    <location>
        <begin position="167"/>
        <end position="186"/>
    </location>
</feature>
<sequence length="790" mass="84365">MDYLSDGLLFLALALPFLGAIVAPLSIILLDRLGSLVLALFPVGALAILFQQSAQVQARVPILFGFDWVPSFGVRFAFRLDGLSFGFAFLILFIGALVVVYSGGYMPRGSKRGRFHAYILLFMGSMLGLVLADDLITLFIFWELTSITSFLLIGFDHEREAARRGAVQALVVTGGGGLALLAGLLMMREGTGLSSLSLLLSAPDAFRTSGVFVPALVLILFGAFTKSAQMPFHVWLPNAMEAPTPVSAYLHSATMVKAGIYLLMRIFPLAGHSTIWAVALPLFGGITLVIGAVLAMRQSDIKLMLAYTTIASLGLLVMLLGIGSEIAVEAAVLYLFAHSLAKACLFMVAGSIDHGAGTRDIRALGGLRAKMPVTFAAAILGAAAMGGLPPLFGFLAKEEVYAATAVADLRGVLTTIAAVAGNALMFAVALLVALKPFLGPLPSGMRRAHETSPMIWFGPMLLGVVGLLAAIFSQTTHQFISNPMSPPALDGALAVDIALGFHWGAALVLSFVTVALGVVLFLKAQGMRSGVAALLARIGWGPDKGFDQAMRGLVVMAANITNRLQPGRLDVYMRVTFGVIVATVWITMIWTGSLPSVPEMPRLFFYEWAIIGIVILGILVVAFSTSRLTAIVSLGIQGLAVALLFMLLGAPDLSFTQFMVEILSVSILALVMTRLRLMPADRRPWRKIVPEAALAAAGGLGLGLFLMAVTQRPFDTQLAEFYETYSYTIAHGRNIVNVILVDFRGVDTWGEIAVVLTTGAAILALVRIRASKPDARHSRKRRRRAGELHP</sequence>
<dbReference type="Proteomes" id="UP000265750">
    <property type="component" value="Unassembled WGS sequence"/>
</dbReference>
<dbReference type="PANTHER" id="PTHR43373:SF1">
    <property type="entry name" value="NA(+)_H(+) ANTIPORTER SUBUNIT A"/>
    <property type="match status" value="1"/>
</dbReference>
<dbReference type="InterPro" id="IPR025383">
    <property type="entry name" value="MrpA_C/MbhD"/>
</dbReference>
<accession>A0A3A1WKU0</accession>
<feature type="transmembrane region" description="Helical" evidence="10">
    <location>
        <begin position="330"/>
        <end position="352"/>
    </location>
</feature>
<feature type="transmembrane region" description="Helical" evidence="10">
    <location>
        <begin position="412"/>
        <end position="434"/>
    </location>
</feature>